<evidence type="ECO:0000256" key="1">
    <source>
        <dbReference type="ARBA" id="ARBA00022722"/>
    </source>
</evidence>
<name>A0AAV4YAB1_CAEEX</name>
<proteinExistence type="predicted"/>
<keyword evidence="1" id="KW-0540">Nuclease</keyword>
<dbReference type="CDD" id="cd06133">
    <property type="entry name" value="ERI-1_3'hExo_like"/>
    <property type="match status" value="1"/>
</dbReference>
<dbReference type="PANTHER" id="PTHR23044:SF61">
    <property type="entry name" value="3'-5' EXORIBONUCLEASE 1-RELATED"/>
    <property type="match status" value="1"/>
</dbReference>
<accession>A0AAV4YAB1</accession>
<dbReference type="InterPro" id="IPR047201">
    <property type="entry name" value="ERI-1_3'hExo-like"/>
</dbReference>
<dbReference type="InterPro" id="IPR012337">
    <property type="entry name" value="RNaseH-like_sf"/>
</dbReference>
<feature type="domain" description="Exonuclease" evidence="4">
    <location>
        <begin position="52"/>
        <end position="235"/>
    </location>
</feature>
<dbReference type="SMART" id="SM00479">
    <property type="entry name" value="EXOIII"/>
    <property type="match status" value="1"/>
</dbReference>
<keyword evidence="2" id="KW-0378">Hydrolase</keyword>
<evidence type="ECO:0000313" key="5">
    <source>
        <dbReference type="EMBL" id="GIZ03844.1"/>
    </source>
</evidence>
<dbReference type="InterPro" id="IPR013520">
    <property type="entry name" value="Ribonucl_H"/>
</dbReference>
<organism evidence="5 6">
    <name type="scientific">Caerostris extrusa</name>
    <name type="common">Bark spider</name>
    <name type="synonym">Caerostris bankana</name>
    <dbReference type="NCBI Taxonomy" id="172846"/>
    <lineage>
        <taxon>Eukaryota</taxon>
        <taxon>Metazoa</taxon>
        <taxon>Ecdysozoa</taxon>
        <taxon>Arthropoda</taxon>
        <taxon>Chelicerata</taxon>
        <taxon>Arachnida</taxon>
        <taxon>Araneae</taxon>
        <taxon>Araneomorphae</taxon>
        <taxon>Entelegynae</taxon>
        <taxon>Araneoidea</taxon>
        <taxon>Araneidae</taxon>
        <taxon>Caerostris</taxon>
    </lineage>
</organism>
<evidence type="ECO:0000313" key="6">
    <source>
        <dbReference type="Proteomes" id="UP001054945"/>
    </source>
</evidence>
<dbReference type="EMBL" id="BPLR01019002">
    <property type="protein sequence ID" value="GIZ03844.1"/>
    <property type="molecule type" value="Genomic_DNA"/>
</dbReference>
<dbReference type="GO" id="GO:0000175">
    <property type="term" value="F:3'-5'-RNA exonuclease activity"/>
    <property type="evidence" value="ECO:0007669"/>
    <property type="project" value="InterPro"/>
</dbReference>
<gene>
    <name evidence="5" type="primary">ERI3</name>
    <name evidence="5" type="ORF">CEXT_786651</name>
</gene>
<dbReference type="Proteomes" id="UP001054945">
    <property type="component" value="Unassembled WGS sequence"/>
</dbReference>
<reference evidence="5 6" key="1">
    <citation type="submission" date="2021-06" db="EMBL/GenBank/DDBJ databases">
        <title>Caerostris extrusa draft genome.</title>
        <authorList>
            <person name="Kono N."/>
            <person name="Arakawa K."/>
        </authorList>
    </citation>
    <scope>NUCLEOTIDE SEQUENCE [LARGE SCALE GENOMIC DNA]</scope>
</reference>
<sequence length="348" mass="40196">MSSTSKRTFCNMMCKRNFSDTAESIQERQITVPSFVKLPPRTGKFQKQKFDYFLVLDFEATCDSPKTVIPQEVIEFPVLKVSGVTFETESVFQSYVKPEIHPELTKFCTQLTGITQETVESYPKFEEVFEVYFLEWMKLENVFNSKFTFVTVGDWDLKYLFPIQCKGSRISVPQYMKSWINLKYTFQEVTSVYPRSMITMMKYCELLHEGRLHSGLDDCKNIAKVLKNLGERADGFNKLGRNVLPLRTILGNTKSAKIPAYRFIVLATVIDTTAFGSSWCVDFRFHHQFALAPTTIADSTLPRGIRISLPQFGTFTPRETSWGLCTSFYHFELKQNIVSNSYFKCLEI</sequence>
<dbReference type="PANTHER" id="PTHR23044">
    <property type="entry name" value="3'-5' EXONUCLEASE ERI1-RELATED"/>
    <property type="match status" value="1"/>
</dbReference>
<protein>
    <submittedName>
        <fullName evidence="5">ERI1 exoribonuclease 3</fullName>
    </submittedName>
</protein>
<comment type="caution">
    <text evidence="5">The sequence shown here is derived from an EMBL/GenBank/DDBJ whole genome shotgun (WGS) entry which is preliminary data.</text>
</comment>
<dbReference type="SUPFAM" id="SSF53098">
    <property type="entry name" value="Ribonuclease H-like"/>
    <property type="match status" value="1"/>
</dbReference>
<dbReference type="Gene3D" id="3.30.420.10">
    <property type="entry name" value="Ribonuclease H-like superfamily/Ribonuclease H"/>
    <property type="match status" value="1"/>
</dbReference>
<dbReference type="GO" id="GO:0003676">
    <property type="term" value="F:nucleic acid binding"/>
    <property type="evidence" value="ECO:0007669"/>
    <property type="project" value="InterPro"/>
</dbReference>
<dbReference type="InterPro" id="IPR051274">
    <property type="entry name" value="3-5_Exoribonuclease"/>
</dbReference>
<evidence type="ECO:0000259" key="4">
    <source>
        <dbReference type="SMART" id="SM00479"/>
    </source>
</evidence>
<evidence type="ECO:0000256" key="3">
    <source>
        <dbReference type="ARBA" id="ARBA00022839"/>
    </source>
</evidence>
<evidence type="ECO:0000256" key="2">
    <source>
        <dbReference type="ARBA" id="ARBA00022801"/>
    </source>
</evidence>
<keyword evidence="6" id="KW-1185">Reference proteome</keyword>
<dbReference type="Pfam" id="PF00929">
    <property type="entry name" value="RNase_T"/>
    <property type="match status" value="1"/>
</dbReference>
<dbReference type="AlphaFoldDB" id="A0AAV4YAB1"/>
<dbReference type="InterPro" id="IPR036397">
    <property type="entry name" value="RNaseH_sf"/>
</dbReference>
<keyword evidence="3" id="KW-0269">Exonuclease</keyword>